<evidence type="ECO:0008006" key="4">
    <source>
        <dbReference type="Google" id="ProtNLM"/>
    </source>
</evidence>
<organism evidence="2 3">
    <name type="scientific">Paecilomyces lecythidis</name>
    <dbReference type="NCBI Taxonomy" id="3004212"/>
    <lineage>
        <taxon>Eukaryota</taxon>
        <taxon>Fungi</taxon>
        <taxon>Dikarya</taxon>
        <taxon>Ascomycota</taxon>
        <taxon>Pezizomycotina</taxon>
        <taxon>Eurotiomycetes</taxon>
        <taxon>Eurotiomycetidae</taxon>
        <taxon>Eurotiales</taxon>
        <taxon>Thermoascaceae</taxon>
        <taxon>Paecilomyces</taxon>
    </lineage>
</organism>
<protein>
    <recommendedName>
        <fullName evidence="4">SnoaL-like domain-containing protein</fullName>
    </recommendedName>
</protein>
<comment type="caution">
    <text evidence="2">The sequence shown here is derived from an EMBL/GenBank/DDBJ whole genome shotgun (WGS) entry which is preliminary data.</text>
</comment>
<dbReference type="InterPro" id="IPR032710">
    <property type="entry name" value="NTF2-like_dom_sf"/>
</dbReference>
<proteinExistence type="predicted"/>
<dbReference type="Proteomes" id="UP001583193">
    <property type="component" value="Unassembled WGS sequence"/>
</dbReference>
<accession>A0ABR3XQS6</accession>
<dbReference type="InterPro" id="IPR050977">
    <property type="entry name" value="Fungal_Meroterpenoid_Isomerase"/>
</dbReference>
<reference evidence="2 3" key="1">
    <citation type="journal article" date="2024" name="IMA Fungus">
        <title>IMA Genome - F19 : A genome assembly and annotation guide to empower mycologists, including annotated draft genome sequences of Ceratocystis pirilliformis, Diaporthe australafricana, Fusarium ophioides, Paecilomyces lecythidis, and Sporothrix stenoceras.</title>
        <authorList>
            <person name="Aylward J."/>
            <person name="Wilson A.M."/>
            <person name="Visagie C.M."/>
            <person name="Spraker J."/>
            <person name="Barnes I."/>
            <person name="Buitendag C."/>
            <person name="Ceriani C."/>
            <person name="Del Mar Angel L."/>
            <person name="du Plessis D."/>
            <person name="Fuchs T."/>
            <person name="Gasser K."/>
            <person name="Kramer D."/>
            <person name="Li W."/>
            <person name="Munsamy K."/>
            <person name="Piso A."/>
            <person name="Price J.L."/>
            <person name="Sonnekus B."/>
            <person name="Thomas C."/>
            <person name="van der Nest A."/>
            <person name="van Dijk A."/>
            <person name="van Heerden A."/>
            <person name="van Vuuren N."/>
            <person name="Yilmaz N."/>
            <person name="Duong T.A."/>
            <person name="van der Merwe N.A."/>
            <person name="Wingfield M.J."/>
            <person name="Wingfield B.D."/>
        </authorList>
    </citation>
    <scope>NUCLEOTIDE SEQUENCE [LARGE SCALE GENOMIC DNA]</scope>
    <source>
        <strain evidence="2 3">CMW 18167</strain>
    </source>
</reference>
<dbReference type="EMBL" id="JAVDPF010000012">
    <property type="protein sequence ID" value="KAL1878342.1"/>
    <property type="molecule type" value="Genomic_DNA"/>
</dbReference>
<dbReference type="PANTHER" id="PTHR39598">
    <property type="entry name" value="AUSTINOL SYNTHESIS PROTEIN F-RELATED"/>
    <property type="match status" value="1"/>
</dbReference>
<dbReference type="SUPFAM" id="SSF54427">
    <property type="entry name" value="NTF2-like"/>
    <property type="match status" value="1"/>
</dbReference>
<comment type="pathway">
    <text evidence="1">Secondary metabolite biosynthesis.</text>
</comment>
<evidence type="ECO:0000313" key="3">
    <source>
        <dbReference type="Proteomes" id="UP001583193"/>
    </source>
</evidence>
<name>A0ABR3XQS6_9EURO</name>
<evidence type="ECO:0000313" key="2">
    <source>
        <dbReference type="EMBL" id="KAL1878342.1"/>
    </source>
</evidence>
<evidence type="ECO:0000256" key="1">
    <source>
        <dbReference type="ARBA" id="ARBA00005179"/>
    </source>
</evidence>
<dbReference type="PANTHER" id="PTHR39598:SF1">
    <property type="entry name" value="AUSTINOID BIOSYNTHESIS CLUSTERS PROTEIN F-RELATED"/>
    <property type="match status" value="1"/>
</dbReference>
<dbReference type="Gene3D" id="3.10.450.50">
    <property type="match status" value="1"/>
</dbReference>
<keyword evidence="3" id="KW-1185">Reference proteome</keyword>
<gene>
    <name evidence="2" type="ORF">Plec18167_004414</name>
</gene>
<sequence>MTTIAENQVRAMYELFKGYDEYTVEGVMRARAPNCTHGILPKSLGRETKNNEEYSQFFAAIAPIMKTFKASHVTVHRIVNDPEHRELVCYASGVGESPVGPYKNEYVFFLNFDDTGEKITKIEEFVDSAFAKEYLAKVLEYKKNNP</sequence>